<gene>
    <name evidence="5" type="ORF">DBRI00130_LOCUS8013</name>
</gene>
<feature type="region of interest" description="Disordered" evidence="3">
    <location>
        <begin position="92"/>
        <end position="161"/>
    </location>
</feature>
<organism evidence="5">
    <name type="scientific">Ditylum brightwellii</name>
    <dbReference type="NCBI Taxonomy" id="49249"/>
    <lineage>
        <taxon>Eukaryota</taxon>
        <taxon>Sar</taxon>
        <taxon>Stramenopiles</taxon>
        <taxon>Ochrophyta</taxon>
        <taxon>Bacillariophyta</taxon>
        <taxon>Mediophyceae</taxon>
        <taxon>Lithodesmiophycidae</taxon>
        <taxon>Lithodesmiales</taxon>
        <taxon>Lithodesmiaceae</taxon>
        <taxon>Ditylum</taxon>
    </lineage>
</organism>
<accession>A0A7S4QU48</accession>
<feature type="compositionally biased region" description="Basic and acidic residues" evidence="3">
    <location>
        <begin position="111"/>
        <end position="128"/>
    </location>
</feature>
<dbReference type="GO" id="GO:0005737">
    <property type="term" value="C:cytoplasm"/>
    <property type="evidence" value="ECO:0007669"/>
    <property type="project" value="TreeGrafter"/>
</dbReference>
<keyword evidence="1" id="KW-0521">NADP</keyword>
<reference evidence="5" key="1">
    <citation type="submission" date="2021-01" db="EMBL/GenBank/DDBJ databases">
        <authorList>
            <person name="Corre E."/>
            <person name="Pelletier E."/>
            <person name="Niang G."/>
            <person name="Scheremetjew M."/>
            <person name="Finn R."/>
            <person name="Kale V."/>
            <person name="Holt S."/>
            <person name="Cochrane G."/>
            <person name="Meng A."/>
            <person name="Brown T."/>
            <person name="Cohen L."/>
        </authorList>
    </citation>
    <scope>NUCLEOTIDE SEQUENCE</scope>
    <source>
        <strain evidence="5">GSO104</strain>
    </source>
</reference>
<evidence type="ECO:0000256" key="1">
    <source>
        <dbReference type="ARBA" id="ARBA00022857"/>
    </source>
</evidence>
<keyword evidence="2" id="KW-0560">Oxidoreductase</keyword>
<dbReference type="Gene3D" id="3.40.50.300">
    <property type="entry name" value="P-loop containing nucleotide triphosphate hydrolases"/>
    <property type="match status" value="1"/>
</dbReference>
<evidence type="ECO:0000256" key="3">
    <source>
        <dbReference type="SAM" id="MobiDB-lite"/>
    </source>
</evidence>
<feature type="compositionally biased region" description="Basic residues" evidence="3">
    <location>
        <begin position="135"/>
        <end position="157"/>
    </location>
</feature>
<proteinExistence type="predicted"/>
<name>A0A7S4QU48_9STRA</name>
<feature type="compositionally biased region" description="Acidic residues" evidence="3">
    <location>
        <begin position="92"/>
        <end position="101"/>
    </location>
</feature>
<dbReference type="InterPro" id="IPR000863">
    <property type="entry name" value="Sulfotransferase_dom"/>
</dbReference>
<evidence type="ECO:0000256" key="2">
    <source>
        <dbReference type="ARBA" id="ARBA00023002"/>
    </source>
</evidence>
<dbReference type="InterPro" id="IPR050838">
    <property type="entry name" value="Ketopantoate_reductase"/>
</dbReference>
<dbReference type="EMBL" id="HBNS01009942">
    <property type="protein sequence ID" value="CAE4594052.1"/>
    <property type="molecule type" value="Transcribed_RNA"/>
</dbReference>
<dbReference type="AlphaFoldDB" id="A0A7S4QU48"/>
<evidence type="ECO:0000313" key="5">
    <source>
        <dbReference type="EMBL" id="CAE4594052.1"/>
    </source>
</evidence>
<dbReference type="Pfam" id="PF00685">
    <property type="entry name" value="Sulfotransfer_1"/>
    <property type="match status" value="1"/>
</dbReference>
<dbReference type="InterPro" id="IPR027417">
    <property type="entry name" value="P-loop_NTPase"/>
</dbReference>
<dbReference type="PANTHER" id="PTHR43765">
    <property type="entry name" value="2-DEHYDROPANTOATE 2-REDUCTASE-RELATED"/>
    <property type="match status" value="1"/>
</dbReference>
<dbReference type="GO" id="GO:0008146">
    <property type="term" value="F:sulfotransferase activity"/>
    <property type="evidence" value="ECO:0007669"/>
    <property type="project" value="InterPro"/>
</dbReference>
<evidence type="ECO:0000259" key="4">
    <source>
        <dbReference type="Pfam" id="PF00685"/>
    </source>
</evidence>
<sequence length="490" mass="55500">MTKIKPMESIIGGSRGGKLVGNQTTIYRRRHASPLALLAVLCLIGTMYKMAGINTDDAVDIVATTGNDIDTAGEEAGGSQMDGMFSSAENIEEEQNVDEEDGKSNASMKNDVTKEEETKGEETGHQEGKAMTQKSIKKEKAKAKKVHKSESKMKKKNSPFPLPPLSSLLDENGKIKSDVSWLLELIILGFPKSGTTYLEHNLNSDNSYLIHSEQCKLAANKTDILVPILYQEPPNNVNGLIRGIKCPRLLESEYALANTAQYFPNANFIISTRHPVLWFQSFYNFRSYKMHPKFDLTPMDLIGECHREKNTKSPYVCIPDIDGCDKTKTYNVCTNRAQYHHALSRFGKTPMTSKYELDLLDHHDMSVVPSKAKVFLIEISQISDTNETRAKIFRDDLKKFIGISSDLPAMKHESRNQYPDAKRKERFMNICDEQYGPLREILMDHGRKASKWIRKYFLKSPDVFVSSREFLEEQLETWTVDPCDDIEDSS</sequence>
<dbReference type="GO" id="GO:0050661">
    <property type="term" value="F:NADP binding"/>
    <property type="evidence" value="ECO:0007669"/>
    <property type="project" value="TreeGrafter"/>
</dbReference>
<dbReference type="SUPFAM" id="SSF52540">
    <property type="entry name" value="P-loop containing nucleoside triphosphate hydrolases"/>
    <property type="match status" value="1"/>
</dbReference>
<dbReference type="GO" id="GO:0008677">
    <property type="term" value="F:2-dehydropantoate 2-reductase activity"/>
    <property type="evidence" value="ECO:0007669"/>
    <property type="project" value="TreeGrafter"/>
</dbReference>
<feature type="domain" description="Sulfotransferase" evidence="4">
    <location>
        <begin position="185"/>
        <end position="290"/>
    </location>
</feature>
<dbReference type="PANTHER" id="PTHR43765:SF2">
    <property type="entry name" value="2-DEHYDROPANTOATE 2-REDUCTASE"/>
    <property type="match status" value="1"/>
</dbReference>
<protein>
    <recommendedName>
        <fullName evidence="4">Sulfotransferase domain-containing protein</fullName>
    </recommendedName>
</protein>